<gene>
    <name evidence="1" type="ORF">C943_01359</name>
</gene>
<comment type="caution">
    <text evidence="1">The sequence shown here is derived from an EMBL/GenBank/DDBJ whole genome shotgun (WGS) entry which is preliminary data.</text>
</comment>
<evidence type="ECO:0000313" key="1">
    <source>
        <dbReference type="EMBL" id="EMS32097.1"/>
    </source>
</evidence>
<dbReference type="STRING" id="1239962.C943_01359"/>
<proteinExistence type="predicted"/>
<accession>M7XUC2</accession>
<dbReference type="Proteomes" id="UP000010953">
    <property type="component" value="Unassembled WGS sequence"/>
</dbReference>
<organism evidence="1 2">
    <name type="scientific">Mariniradius saccharolyticus AK6</name>
    <dbReference type="NCBI Taxonomy" id="1239962"/>
    <lineage>
        <taxon>Bacteria</taxon>
        <taxon>Pseudomonadati</taxon>
        <taxon>Bacteroidota</taxon>
        <taxon>Cytophagia</taxon>
        <taxon>Cytophagales</taxon>
        <taxon>Cyclobacteriaceae</taxon>
        <taxon>Mariniradius</taxon>
    </lineage>
</organism>
<keyword evidence="2" id="KW-1185">Reference proteome</keyword>
<reference evidence="1" key="1">
    <citation type="submission" date="2013-01" db="EMBL/GenBank/DDBJ databases">
        <title>Genome assembly of Mariniradius saccharolyticus AK6.</title>
        <authorList>
            <person name="Vaidya B."/>
            <person name="Khatri I."/>
            <person name="Tanuku N.R.S."/>
            <person name="Subramanian S."/>
            <person name="Pinnaka A."/>
        </authorList>
    </citation>
    <scope>NUCLEOTIDE SEQUENCE [LARGE SCALE GENOMIC DNA]</scope>
    <source>
        <strain evidence="1">AK6</strain>
    </source>
</reference>
<name>M7XUC2_9BACT</name>
<sequence length="37" mass="4555">MNTKKKKEIQNEKRWLGNNILLPNSTWDFFILSQKKY</sequence>
<protein>
    <submittedName>
        <fullName evidence="1">Uncharacterized protein</fullName>
    </submittedName>
</protein>
<evidence type="ECO:0000313" key="2">
    <source>
        <dbReference type="Proteomes" id="UP000010953"/>
    </source>
</evidence>
<dbReference type="EMBL" id="AMZY02000014">
    <property type="protein sequence ID" value="EMS32097.1"/>
    <property type="molecule type" value="Genomic_DNA"/>
</dbReference>
<dbReference type="InParanoid" id="M7XUC2"/>
<dbReference type="AlphaFoldDB" id="M7XUC2"/>